<feature type="transmembrane region" description="Helical" evidence="5">
    <location>
        <begin position="150"/>
        <end position="174"/>
    </location>
</feature>
<protein>
    <recommendedName>
        <fullName evidence="6">Sugar phosphate transporter domain-containing protein</fullName>
    </recommendedName>
</protein>
<feature type="transmembrane region" description="Helical" evidence="5">
    <location>
        <begin position="186"/>
        <end position="205"/>
    </location>
</feature>
<evidence type="ECO:0000256" key="2">
    <source>
        <dbReference type="ARBA" id="ARBA00022692"/>
    </source>
</evidence>
<keyword evidence="8" id="KW-1185">Reference proteome</keyword>
<keyword evidence="2 5" id="KW-0812">Transmembrane</keyword>
<dbReference type="InterPro" id="IPR004853">
    <property type="entry name" value="Sugar_P_trans_dom"/>
</dbReference>
<evidence type="ECO:0000256" key="4">
    <source>
        <dbReference type="ARBA" id="ARBA00023136"/>
    </source>
</evidence>
<dbReference type="Pfam" id="PF03151">
    <property type="entry name" value="TPT"/>
    <property type="match status" value="1"/>
</dbReference>
<comment type="caution">
    <text evidence="7">The sequence shown here is derived from an EMBL/GenBank/DDBJ whole genome shotgun (WGS) entry which is preliminary data.</text>
</comment>
<feature type="transmembrane region" description="Helical" evidence="5">
    <location>
        <begin position="12"/>
        <end position="34"/>
    </location>
</feature>
<evidence type="ECO:0000256" key="1">
    <source>
        <dbReference type="ARBA" id="ARBA00004141"/>
    </source>
</evidence>
<feature type="domain" description="Sugar phosphate transporter" evidence="6">
    <location>
        <begin position="18"/>
        <end position="291"/>
    </location>
</feature>
<feature type="transmembrane region" description="Helical" evidence="5">
    <location>
        <begin position="40"/>
        <end position="60"/>
    </location>
</feature>
<evidence type="ECO:0000256" key="5">
    <source>
        <dbReference type="SAM" id="Phobius"/>
    </source>
</evidence>
<feature type="transmembrane region" description="Helical" evidence="5">
    <location>
        <begin position="100"/>
        <end position="120"/>
    </location>
</feature>
<dbReference type="Proteomes" id="UP001378592">
    <property type="component" value="Unassembled WGS sequence"/>
</dbReference>
<keyword evidence="4 5" id="KW-0472">Membrane</keyword>
<evidence type="ECO:0000313" key="7">
    <source>
        <dbReference type="EMBL" id="KAK7792222.1"/>
    </source>
</evidence>
<name>A0AAN9VKV0_9ORTH</name>
<dbReference type="AlphaFoldDB" id="A0AAN9VKV0"/>
<feature type="transmembrane region" description="Helical" evidence="5">
    <location>
        <begin position="275"/>
        <end position="294"/>
    </location>
</feature>
<dbReference type="GO" id="GO:0016020">
    <property type="term" value="C:membrane"/>
    <property type="evidence" value="ECO:0007669"/>
    <property type="project" value="UniProtKB-SubCell"/>
</dbReference>
<feature type="transmembrane region" description="Helical" evidence="5">
    <location>
        <begin position="221"/>
        <end position="242"/>
    </location>
</feature>
<feature type="transmembrane region" description="Helical" evidence="5">
    <location>
        <begin position="127"/>
        <end position="144"/>
    </location>
</feature>
<reference evidence="7 8" key="1">
    <citation type="submission" date="2024-03" db="EMBL/GenBank/DDBJ databases">
        <title>The genome assembly and annotation of the cricket Gryllus longicercus Weissman &amp; Gray.</title>
        <authorList>
            <person name="Szrajer S."/>
            <person name="Gray D."/>
            <person name="Ylla G."/>
        </authorList>
    </citation>
    <scope>NUCLEOTIDE SEQUENCE [LARGE SCALE GENOMIC DNA]</scope>
    <source>
        <strain evidence="7">DAG 2021-001</strain>
        <tissue evidence="7">Whole body minus gut</tissue>
    </source>
</reference>
<proteinExistence type="predicted"/>
<dbReference type="EMBL" id="JAZDUA010000463">
    <property type="protein sequence ID" value="KAK7792222.1"/>
    <property type="molecule type" value="Genomic_DNA"/>
</dbReference>
<sequence length="317" mass="35836">METMGVTRETKVTVLYLFSNVVCSIVIVLLNKWVYVHVGFPNVTLSMLHFAVTFVGLYFCQRWNMFQVKSVGLKDMLPLSLTFCGFVVFTNLSLQHNTVGTFQLAKFMTTPCIILIQMFVYNKQFSLLVKLTLIPIVLGVFLNFCYDLQFSVIGTLYAALGVLVTSFYQVLVSTKQHELQMDSMQLLYYQAPLSAFILLLVVPVLEPVQATLIHDWTVTDLLMVSASCIIAFFVNISIYWIIGNTSPLTYNMVGHLKFCMTVLGGVLIFEDTLHINQGIGVLLTVMGITAYAHVKLKEHKPPVRTLENECEILIRKM</sequence>
<evidence type="ECO:0000256" key="3">
    <source>
        <dbReference type="ARBA" id="ARBA00022989"/>
    </source>
</evidence>
<comment type="subcellular location">
    <subcellularLocation>
        <location evidence="1">Membrane</location>
        <topology evidence="1">Multi-pass membrane protein</topology>
    </subcellularLocation>
</comment>
<evidence type="ECO:0000259" key="6">
    <source>
        <dbReference type="Pfam" id="PF03151"/>
    </source>
</evidence>
<keyword evidence="3 5" id="KW-1133">Transmembrane helix</keyword>
<dbReference type="InterPro" id="IPR050186">
    <property type="entry name" value="TPT_transporter"/>
</dbReference>
<organism evidence="7 8">
    <name type="scientific">Gryllus longicercus</name>
    <dbReference type="NCBI Taxonomy" id="2509291"/>
    <lineage>
        <taxon>Eukaryota</taxon>
        <taxon>Metazoa</taxon>
        <taxon>Ecdysozoa</taxon>
        <taxon>Arthropoda</taxon>
        <taxon>Hexapoda</taxon>
        <taxon>Insecta</taxon>
        <taxon>Pterygota</taxon>
        <taxon>Neoptera</taxon>
        <taxon>Polyneoptera</taxon>
        <taxon>Orthoptera</taxon>
        <taxon>Ensifera</taxon>
        <taxon>Gryllidea</taxon>
        <taxon>Grylloidea</taxon>
        <taxon>Gryllidae</taxon>
        <taxon>Gryllinae</taxon>
        <taxon>Gryllus</taxon>
    </lineage>
</organism>
<dbReference type="PANTHER" id="PTHR11132">
    <property type="entry name" value="SOLUTE CARRIER FAMILY 35"/>
    <property type="match status" value="1"/>
</dbReference>
<gene>
    <name evidence="7" type="ORF">R5R35_007479</name>
</gene>
<accession>A0AAN9VKV0</accession>
<evidence type="ECO:0000313" key="8">
    <source>
        <dbReference type="Proteomes" id="UP001378592"/>
    </source>
</evidence>